<feature type="transmembrane region" description="Helical" evidence="1">
    <location>
        <begin position="227"/>
        <end position="245"/>
    </location>
</feature>
<feature type="transmembrane region" description="Helical" evidence="1">
    <location>
        <begin position="526"/>
        <end position="543"/>
    </location>
</feature>
<feature type="transmembrane region" description="Helical" evidence="1">
    <location>
        <begin position="251"/>
        <end position="272"/>
    </location>
</feature>
<feature type="transmembrane region" description="Helical" evidence="1">
    <location>
        <begin position="96"/>
        <end position="117"/>
    </location>
</feature>
<proteinExistence type="predicted"/>
<feature type="transmembrane region" description="Helical" evidence="1">
    <location>
        <begin position="167"/>
        <end position="186"/>
    </location>
</feature>
<keyword evidence="3" id="KW-1185">Reference proteome</keyword>
<organism evidence="2 3">
    <name type="scientific">Gymnopilus dilepis</name>
    <dbReference type="NCBI Taxonomy" id="231916"/>
    <lineage>
        <taxon>Eukaryota</taxon>
        <taxon>Fungi</taxon>
        <taxon>Dikarya</taxon>
        <taxon>Basidiomycota</taxon>
        <taxon>Agaricomycotina</taxon>
        <taxon>Agaricomycetes</taxon>
        <taxon>Agaricomycetidae</taxon>
        <taxon>Agaricales</taxon>
        <taxon>Agaricineae</taxon>
        <taxon>Hymenogastraceae</taxon>
        <taxon>Gymnopilus</taxon>
    </lineage>
</organism>
<feature type="transmembrane region" description="Helical" evidence="1">
    <location>
        <begin position="468"/>
        <end position="491"/>
    </location>
</feature>
<evidence type="ECO:0000313" key="2">
    <source>
        <dbReference type="EMBL" id="PPQ98316.1"/>
    </source>
</evidence>
<accession>A0A409Y5K8</accession>
<feature type="transmembrane region" description="Helical" evidence="1">
    <location>
        <begin position="60"/>
        <end position="84"/>
    </location>
</feature>
<dbReference type="AlphaFoldDB" id="A0A409Y5K8"/>
<keyword evidence="1" id="KW-1133">Transmembrane helix</keyword>
<name>A0A409Y5K8_9AGAR</name>
<evidence type="ECO:0000256" key="1">
    <source>
        <dbReference type="SAM" id="Phobius"/>
    </source>
</evidence>
<feature type="transmembrane region" description="Helical" evidence="1">
    <location>
        <begin position="129"/>
        <end position="155"/>
    </location>
</feature>
<feature type="transmembrane region" description="Helical" evidence="1">
    <location>
        <begin position="426"/>
        <end position="448"/>
    </location>
</feature>
<feature type="transmembrane region" description="Helical" evidence="1">
    <location>
        <begin position="362"/>
        <end position="384"/>
    </location>
</feature>
<evidence type="ECO:0000313" key="3">
    <source>
        <dbReference type="Proteomes" id="UP000284706"/>
    </source>
</evidence>
<feature type="transmembrane region" description="Helical" evidence="1">
    <location>
        <begin position="549"/>
        <end position="571"/>
    </location>
</feature>
<keyword evidence="1" id="KW-0472">Membrane</keyword>
<keyword evidence="1" id="KW-0812">Transmembrane</keyword>
<comment type="caution">
    <text evidence="2">The sequence shown here is derived from an EMBL/GenBank/DDBJ whole genome shotgun (WGS) entry which is preliminary data.</text>
</comment>
<protein>
    <submittedName>
        <fullName evidence="2">Uncharacterized protein</fullName>
    </submittedName>
</protein>
<feature type="transmembrane region" description="Helical" evidence="1">
    <location>
        <begin position="28"/>
        <end position="48"/>
    </location>
</feature>
<sequence length="656" mass="72606">MPAVTAPVPNPFTPMAFLPPDVAYESTIMAYVAVGSLSALIWDILTNLKTDYQMISRGSIRLPLVTYIVSRLGTLGCILGIAIMRTAPIGDCSHLWGLQILYVFSIPPSLLLFFFRIRALYFNNRYVQIFFFTMWLAVLGVDSLPAVAASAGYLGNTNYCINGRPPSYIFAVCTVHLVNDVLVFLATSWKLMQMTHTEQNVRNGVRVMLFGDYLPAFSRSILKDGQLYFLTTIGLNLVTNVLFFIPSVPLGYRSLTGVPCTVLMNSMSCYVFRKIQPGVHKETTASSVTVSAGQQERLANPISALVFKDLETRARSPDLGSTITHLNQDNMSTDSVLIWDIFDNLKSDYLLLSNYRIASPTVVYFLSRLGTLSYALVGVILRVTAPISDCTRFENILTGLYSVAVPTTALLFFLRVRAVFDRNKYIVTFFAFMWLAVLAGSITVTQGLTGMNIGTTDYCANLSLEGYVVAAAIIPLVNDTLVFLAISFRLMSNTQRETTLKGGVRTLLFGTYLPSFSKAFLQDGQLYYLTTVATRLLTVILFYSTNLPAAYRSMFILPNIVIMNIMACRVFRNTKFGHIKQEPYNGISTTIRFRSRDEGTATSAIPLSLAGNLGTRIGDHSIVGDMDTNAIYITKIVEDSADGSTTRDSLRSYEMA</sequence>
<reference evidence="2 3" key="1">
    <citation type="journal article" date="2018" name="Evol. Lett.">
        <title>Horizontal gene cluster transfer increased hallucinogenic mushroom diversity.</title>
        <authorList>
            <person name="Reynolds H.T."/>
            <person name="Vijayakumar V."/>
            <person name="Gluck-Thaler E."/>
            <person name="Korotkin H.B."/>
            <person name="Matheny P.B."/>
            <person name="Slot J.C."/>
        </authorList>
    </citation>
    <scope>NUCLEOTIDE SEQUENCE [LARGE SCALE GENOMIC DNA]</scope>
    <source>
        <strain evidence="2 3">SRW20</strain>
    </source>
</reference>
<dbReference type="Proteomes" id="UP000284706">
    <property type="component" value="Unassembled WGS sequence"/>
</dbReference>
<dbReference type="OrthoDB" id="10039976at2759"/>
<gene>
    <name evidence="2" type="ORF">CVT26_013635</name>
</gene>
<dbReference type="InParanoid" id="A0A409Y5K8"/>
<dbReference type="EMBL" id="NHYE01001119">
    <property type="protein sequence ID" value="PPQ98316.1"/>
    <property type="molecule type" value="Genomic_DNA"/>
</dbReference>
<feature type="transmembrane region" description="Helical" evidence="1">
    <location>
        <begin position="396"/>
        <end position="414"/>
    </location>
</feature>
<dbReference type="STRING" id="231916.A0A409Y5K8"/>